<dbReference type="Proteomes" id="UP000027222">
    <property type="component" value="Unassembled WGS sequence"/>
</dbReference>
<keyword evidence="3" id="KW-1185">Reference proteome</keyword>
<dbReference type="AlphaFoldDB" id="A0A067S8N2"/>
<reference evidence="3" key="1">
    <citation type="journal article" date="2014" name="Proc. Natl. Acad. Sci. U.S.A.">
        <title>Extensive sampling of basidiomycete genomes demonstrates inadequacy of the white-rot/brown-rot paradigm for wood decay fungi.</title>
        <authorList>
            <person name="Riley R."/>
            <person name="Salamov A.A."/>
            <person name="Brown D.W."/>
            <person name="Nagy L.G."/>
            <person name="Floudas D."/>
            <person name="Held B.W."/>
            <person name="Levasseur A."/>
            <person name="Lombard V."/>
            <person name="Morin E."/>
            <person name="Otillar R."/>
            <person name="Lindquist E.A."/>
            <person name="Sun H."/>
            <person name="LaButti K.M."/>
            <person name="Schmutz J."/>
            <person name="Jabbour D."/>
            <person name="Luo H."/>
            <person name="Baker S.E."/>
            <person name="Pisabarro A.G."/>
            <person name="Walton J.D."/>
            <person name="Blanchette R.A."/>
            <person name="Henrissat B."/>
            <person name="Martin F."/>
            <person name="Cullen D."/>
            <person name="Hibbett D.S."/>
            <person name="Grigoriev I.V."/>
        </authorList>
    </citation>
    <scope>NUCLEOTIDE SEQUENCE [LARGE SCALE GENOMIC DNA]</scope>
    <source>
        <strain evidence="3">CBS 339.88</strain>
    </source>
</reference>
<dbReference type="Pfam" id="PF18758">
    <property type="entry name" value="KDZ"/>
    <property type="match status" value="1"/>
</dbReference>
<feature type="non-terminal residue" evidence="2">
    <location>
        <position position="1"/>
    </location>
</feature>
<dbReference type="OrthoDB" id="3056576at2759"/>
<evidence type="ECO:0000313" key="2">
    <source>
        <dbReference type="EMBL" id="KDR67230.1"/>
    </source>
</evidence>
<dbReference type="HOGENOM" id="CLU_003703_13_1_1"/>
<dbReference type="InterPro" id="IPR041457">
    <property type="entry name" value="CxC2_KDZ-assoc"/>
</dbReference>
<name>A0A067S8N2_GALM3</name>
<accession>A0A067S8N2</accession>
<dbReference type="STRING" id="685588.A0A067S8N2"/>
<dbReference type="EMBL" id="KL142416">
    <property type="protein sequence ID" value="KDR67230.1"/>
    <property type="molecule type" value="Genomic_DNA"/>
</dbReference>
<organism evidence="2 3">
    <name type="scientific">Galerina marginata (strain CBS 339.88)</name>
    <dbReference type="NCBI Taxonomy" id="685588"/>
    <lineage>
        <taxon>Eukaryota</taxon>
        <taxon>Fungi</taxon>
        <taxon>Dikarya</taxon>
        <taxon>Basidiomycota</taxon>
        <taxon>Agaricomycotina</taxon>
        <taxon>Agaricomycetes</taxon>
        <taxon>Agaricomycetidae</taxon>
        <taxon>Agaricales</taxon>
        <taxon>Agaricineae</taxon>
        <taxon>Strophariaceae</taxon>
        <taxon>Galerina</taxon>
    </lineage>
</organism>
<protein>
    <recommendedName>
        <fullName evidence="1">CxC2-like cysteine cluster KDZ transposase-associated domain-containing protein</fullName>
    </recommendedName>
</protein>
<gene>
    <name evidence="2" type="ORF">GALMADRAFT_80018</name>
</gene>
<evidence type="ECO:0000313" key="3">
    <source>
        <dbReference type="Proteomes" id="UP000027222"/>
    </source>
</evidence>
<sequence length="1012" mass="116422">LEEFQAAFPQLLDLLFEHESDARTSQACSCGSGANRTTRCYDCFCYEPSCTTCFIASHKNLPTHWAEVWDSSQGFFLRHDIAALRDEIAAVNLGHYGLPCPSKYATNLKFTVIDVNGIHQTRIRFCSCEGFPDRSQQLMKARLFPATMSQPTTAFTFQVLKQFHLLHLEGKLSAYDFIGALRRLSDNAFPQRTADPSPQFRLIMRIWRFLTATKRQGQAHGIDSLLPHRRQGNLIVHCPSCLEIHVNMEPGWERTPPQLRHLIQTQYTADGNHHSNKYAKNTDPDDISLYDGKAYYPKDAEYREYVKNLPKGAPEAAPCDHLNVHTKQNRKKFKNMELTGIVNIQCGHIFIKSTVDLQLGEKYIDIFYLTSPSLTIHYALDHAILNTKPQPVSELYLAFVRICDHIFSYDNSCSLCVNAVKRFIENFPDEAELVEKFRWLIPLLHVQNHKDNCTYLYSSAYVRGAGHFHGETAEMPWVELNQLAPQTRQMNNGHRQDTIIDHHSHWNWMKMSNMGSTLFHDIVLAKRLFLEKHAVFKKLSVIYADNVPEWNKLDRESRKIPADKEVRCVYRQYSIKVPSRSRIYQALLAELETETNEDLTPTIPSFLNEAILISEEQRKVKSRVKALKKAMSTSKADVSLSTEVEKRRERLRIRIEKWRDLQKDLTPQIGDFVAQQAIQGKTAHAPEEEVLYVPSDFTEAMRVKYDLVKLGEHERHFLEGTAFDYISKVKTITKAFFASHADKKAEGYSQQTHTRSITAIEDMEERQAAAIFDYSVTRNAMISLGMSQHDPSFPSLSKQDTYRKPTHLKRAVGDSRRKDGAIWSAGVTGGTSHVVGSLSSASEPSSSTVNPPIATQAIRHGWIWSFRPRGGMSDEDVEKWMIEGDRVQWFRAEAEMERWREEWEIKQADFLRCIRSFNKMSSVWDKMARESIEGGKRAYAKHKSALFKEMERHAKKLFSDAGYGHLIEHLLDHDEGKILADYIILERSDPKYDIPQLTIKVNMFFPFVTSYF</sequence>
<dbReference type="InterPro" id="IPR040521">
    <property type="entry name" value="KDZ"/>
</dbReference>
<feature type="domain" description="CxC2-like cysteine cluster KDZ transposase-associated" evidence="1">
    <location>
        <begin position="90"/>
        <end position="188"/>
    </location>
</feature>
<evidence type="ECO:0000259" key="1">
    <source>
        <dbReference type="Pfam" id="PF18803"/>
    </source>
</evidence>
<proteinExistence type="predicted"/>
<dbReference type="Pfam" id="PF18803">
    <property type="entry name" value="CxC2"/>
    <property type="match status" value="1"/>
</dbReference>